<evidence type="ECO:0000313" key="1">
    <source>
        <dbReference type="EMBL" id="TYJ13983.1"/>
    </source>
</evidence>
<name>A0A5D2XJ43_GOSMU</name>
<sequence length="61" mass="6930">MENKVTRKKKEKKRGELSRVFFSGDRTTVGLLPTNTAYGGRRHEIGLFSTRFSSPTLNLQS</sequence>
<reference evidence="1 2" key="1">
    <citation type="submission" date="2019-07" db="EMBL/GenBank/DDBJ databases">
        <title>WGS assembly of Gossypium mustelinum.</title>
        <authorList>
            <person name="Chen Z.J."/>
            <person name="Sreedasyam A."/>
            <person name="Ando A."/>
            <person name="Song Q."/>
            <person name="De L."/>
            <person name="Hulse-Kemp A."/>
            <person name="Ding M."/>
            <person name="Ye W."/>
            <person name="Kirkbride R."/>
            <person name="Jenkins J."/>
            <person name="Plott C."/>
            <person name="Lovell J."/>
            <person name="Lin Y.-M."/>
            <person name="Vaughn R."/>
            <person name="Liu B."/>
            <person name="Li W."/>
            <person name="Simpson S."/>
            <person name="Scheffler B."/>
            <person name="Saski C."/>
            <person name="Grover C."/>
            <person name="Hu G."/>
            <person name="Conover J."/>
            <person name="Carlson J."/>
            <person name="Shu S."/>
            <person name="Boston L."/>
            <person name="Williams M."/>
            <person name="Peterson D."/>
            <person name="Mcgee K."/>
            <person name="Jones D."/>
            <person name="Wendel J."/>
            <person name="Stelly D."/>
            <person name="Grimwood J."/>
            <person name="Schmutz J."/>
        </authorList>
    </citation>
    <scope>NUCLEOTIDE SEQUENCE [LARGE SCALE GENOMIC DNA]</scope>
    <source>
        <strain evidence="1">1408120.09</strain>
    </source>
</reference>
<dbReference type="EMBL" id="CM017645">
    <property type="protein sequence ID" value="TYJ13983.1"/>
    <property type="molecule type" value="Genomic_DNA"/>
</dbReference>
<dbReference type="Proteomes" id="UP000323597">
    <property type="component" value="Chromosome A10"/>
</dbReference>
<keyword evidence="2" id="KW-1185">Reference proteome</keyword>
<accession>A0A5D2XJ43</accession>
<gene>
    <name evidence="1" type="ORF">E1A91_A10G087300v1</name>
</gene>
<organism evidence="1 2">
    <name type="scientific">Gossypium mustelinum</name>
    <name type="common">Cotton</name>
    <name type="synonym">Gossypium caicoense</name>
    <dbReference type="NCBI Taxonomy" id="34275"/>
    <lineage>
        <taxon>Eukaryota</taxon>
        <taxon>Viridiplantae</taxon>
        <taxon>Streptophyta</taxon>
        <taxon>Embryophyta</taxon>
        <taxon>Tracheophyta</taxon>
        <taxon>Spermatophyta</taxon>
        <taxon>Magnoliopsida</taxon>
        <taxon>eudicotyledons</taxon>
        <taxon>Gunneridae</taxon>
        <taxon>Pentapetalae</taxon>
        <taxon>rosids</taxon>
        <taxon>malvids</taxon>
        <taxon>Malvales</taxon>
        <taxon>Malvaceae</taxon>
        <taxon>Malvoideae</taxon>
        <taxon>Gossypium</taxon>
    </lineage>
</organism>
<proteinExistence type="predicted"/>
<protein>
    <submittedName>
        <fullName evidence="1">Uncharacterized protein</fullName>
    </submittedName>
</protein>
<evidence type="ECO:0000313" key="2">
    <source>
        <dbReference type="Proteomes" id="UP000323597"/>
    </source>
</evidence>
<dbReference type="AlphaFoldDB" id="A0A5D2XJ43"/>